<dbReference type="EC" id="3.6.3.-" evidence="5"/>
<dbReference type="SUPFAM" id="SSF52540">
    <property type="entry name" value="P-loop containing nucleoside triphosphate hydrolases"/>
    <property type="match status" value="1"/>
</dbReference>
<accession>A0A174G8N9</accession>
<protein>
    <submittedName>
        <fullName evidence="5">Glutathione import ATP-binding protein GsiA</fullName>
        <ecNumber evidence="5">3.6.3.-</ecNumber>
    </submittedName>
</protein>
<dbReference type="InterPro" id="IPR027417">
    <property type="entry name" value="P-loop_NTPase"/>
</dbReference>
<keyword evidence="5" id="KW-0378">Hydrolase</keyword>
<dbReference type="PANTHER" id="PTHR43776">
    <property type="entry name" value="TRANSPORT ATP-BINDING PROTEIN"/>
    <property type="match status" value="1"/>
</dbReference>
<dbReference type="PANTHER" id="PTHR43776:SF7">
    <property type="entry name" value="D,D-DIPEPTIDE TRANSPORT ATP-BINDING PROTEIN DDPF-RELATED"/>
    <property type="match status" value="1"/>
</dbReference>
<dbReference type="EMBL" id="CYYV01000010">
    <property type="protein sequence ID" value="CUO56865.1"/>
    <property type="molecule type" value="Genomic_DNA"/>
</dbReference>
<reference evidence="5 6" key="1">
    <citation type="submission" date="2015-09" db="EMBL/GenBank/DDBJ databases">
        <authorList>
            <consortium name="Pathogen Informatics"/>
        </authorList>
    </citation>
    <scope>NUCLEOTIDE SEQUENCE [LARGE SCALE GENOMIC DNA]</scope>
    <source>
        <strain evidence="5 6">2789STDY5608849</strain>
    </source>
</reference>
<dbReference type="GO" id="GO:0016887">
    <property type="term" value="F:ATP hydrolysis activity"/>
    <property type="evidence" value="ECO:0007669"/>
    <property type="project" value="InterPro"/>
</dbReference>
<dbReference type="Pfam" id="PF00005">
    <property type="entry name" value="ABC_tran"/>
    <property type="match status" value="1"/>
</dbReference>
<dbReference type="InterPro" id="IPR003593">
    <property type="entry name" value="AAA+_ATPase"/>
</dbReference>
<dbReference type="SMART" id="SM00382">
    <property type="entry name" value="AAA"/>
    <property type="match status" value="1"/>
</dbReference>
<dbReference type="RefSeq" id="WP_022461627.1">
    <property type="nucleotide sequence ID" value="NZ_CABJFB010000013.1"/>
</dbReference>
<dbReference type="GO" id="GO:0055085">
    <property type="term" value="P:transmembrane transport"/>
    <property type="evidence" value="ECO:0007669"/>
    <property type="project" value="UniProtKB-ARBA"/>
</dbReference>
<evidence type="ECO:0000256" key="4">
    <source>
        <dbReference type="ARBA" id="ARBA00022840"/>
    </source>
</evidence>
<organism evidence="5 6">
    <name type="scientific">Fusicatenibacter saccharivorans</name>
    <dbReference type="NCBI Taxonomy" id="1150298"/>
    <lineage>
        <taxon>Bacteria</taxon>
        <taxon>Bacillati</taxon>
        <taxon>Bacillota</taxon>
        <taxon>Clostridia</taxon>
        <taxon>Lachnospirales</taxon>
        <taxon>Lachnospiraceae</taxon>
        <taxon>Fusicatenibacter</taxon>
    </lineage>
</organism>
<evidence type="ECO:0000313" key="6">
    <source>
        <dbReference type="Proteomes" id="UP000095706"/>
    </source>
</evidence>
<evidence type="ECO:0000256" key="1">
    <source>
        <dbReference type="ARBA" id="ARBA00005417"/>
    </source>
</evidence>
<keyword evidence="2" id="KW-0813">Transport</keyword>
<keyword evidence="3" id="KW-0547">Nucleotide-binding</keyword>
<proteinExistence type="inferred from homology"/>
<dbReference type="STRING" id="1150298.ERS852406_02295"/>
<keyword evidence="4 5" id="KW-0067">ATP-binding</keyword>
<gene>
    <name evidence="5" type="primary">gsiA_8</name>
    <name evidence="5" type="ORF">ERS852406_02295</name>
</gene>
<dbReference type="Proteomes" id="UP000095706">
    <property type="component" value="Unassembled WGS sequence"/>
</dbReference>
<evidence type="ECO:0000313" key="5">
    <source>
        <dbReference type="EMBL" id="CUO56865.1"/>
    </source>
</evidence>
<name>A0A174G8N9_9FIRM</name>
<evidence type="ECO:0000256" key="2">
    <source>
        <dbReference type="ARBA" id="ARBA00022448"/>
    </source>
</evidence>
<dbReference type="CDD" id="cd03257">
    <property type="entry name" value="ABC_NikE_OppD_transporters"/>
    <property type="match status" value="1"/>
</dbReference>
<dbReference type="GeneID" id="79855713"/>
<dbReference type="Gene3D" id="3.40.50.300">
    <property type="entry name" value="P-loop containing nucleotide triphosphate hydrolases"/>
    <property type="match status" value="1"/>
</dbReference>
<sequence>MHNHNMLEVNNLSKNFAGTGRETEFAAVDGISFTLDAGECLGLIGESGCGKSTTARLITGLVQADAGSVLLEGEEILGRKGRRQREVYRKIQMVFQTPQDSFDPMQTLETGILEAFRNQGMSRKEACLHLPELLKKVELSSETAMRYPRETSGGECQRAAIARALAVQPSLLICDEATSALDAAVQAQIVQLLKKLQREEGLAMLWIGHDLALVRELCSRVIVMRQGKIVEQGETREVLEYPKEEYTKLLMEYSL</sequence>
<dbReference type="AlphaFoldDB" id="A0A174G8N9"/>
<dbReference type="InterPro" id="IPR050319">
    <property type="entry name" value="ABC_transp_ATP-bind"/>
</dbReference>
<dbReference type="GO" id="GO:0005524">
    <property type="term" value="F:ATP binding"/>
    <property type="evidence" value="ECO:0007669"/>
    <property type="project" value="UniProtKB-KW"/>
</dbReference>
<dbReference type="PROSITE" id="PS50893">
    <property type="entry name" value="ABC_TRANSPORTER_2"/>
    <property type="match status" value="1"/>
</dbReference>
<evidence type="ECO:0000256" key="3">
    <source>
        <dbReference type="ARBA" id="ARBA00022741"/>
    </source>
</evidence>
<dbReference type="InterPro" id="IPR003439">
    <property type="entry name" value="ABC_transporter-like_ATP-bd"/>
</dbReference>
<comment type="similarity">
    <text evidence="1">Belongs to the ABC transporter superfamily.</text>
</comment>